<feature type="domain" description="Outer membrane protein beta-barrel" evidence="1">
    <location>
        <begin position="19"/>
        <end position="173"/>
    </location>
</feature>
<protein>
    <submittedName>
        <fullName evidence="2">Porin family protein</fullName>
    </submittedName>
</protein>
<dbReference type="Pfam" id="PF13568">
    <property type="entry name" value="OMP_b-brl_2"/>
    <property type="match status" value="1"/>
</dbReference>
<accession>A0ABU5ZXD9</accession>
<dbReference type="RefSeq" id="WP_324180582.1">
    <property type="nucleotide sequence ID" value="NZ_BAABAW010000006.1"/>
</dbReference>
<proteinExistence type="predicted"/>
<reference evidence="2 3" key="1">
    <citation type="journal article" date="2013" name="Int. J. Syst. Evol. Microbiol.">
        <title>Aquimarina gracilis sp. nov., isolated from the gut microflora of a mussel, Mytilus coruscus, and emended description of Aquimarina spongiae.</title>
        <authorList>
            <person name="Park S.C."/>
            <person name="Choe H.N."/>
            <person name="Baik K.S."/>
            <person name="Seong C.N."/>
        </authorList>
    </citation>
    <scope>NUCLEOTIDE SEQUENCE [LARGE SCALE GENOMIC DNA]</scope>
    <source>
        <strain evidence="2 3">PSC32</strain>
    </source>
</reference>
<evidence type="ECO:0000313" key="3">
    <source>
        <dbReference type="Proteomes" id="UP001327027"/>
    </source>
</evidence>
<evidence type="ECO:0000259" key="1">
    <source>
        <dbReference type="Pfam" id="PF13568"/>
    </source>
</evidence>
<name>A0ABU5ZXD9_9FLAO</name>
<dbReference type="SUPFAM" id="SSF56925">
    <property type="entry name" value="OMPA-like"/>
    <property type="match status" value="1"/>
</dbReference>
<dbReference type="InterPro" id="IPR011250">
    <property type="entry name" value="OMP/PagP_B-barrel"/>
</dbReference>
<comment type="caution">
    <text evidence="2">The sequence shown here is derived from an EMBL/GenBank/DDBJ whole genome shotgun (WGS) entry which is preliminary data.</text>
</comment>
<sequence length="209" mass="23595">MKRNFFLVIGFLMVVFGSFGQDEDPLYTRAGFKVGLNYANVTGDLDDTDARVRMHLGAVIEFPVSQRFFVQTEVLYSAQGYTIEEGGVENKISLNYLTLPVIAKYYFTPHFSFETGPRLATLASSSQSEGEETDEFFDTFNDFDFGWNFGAGYKAESGLFFQLHYTLGLNEVIDTNVVDVSVNNSLLQLSVGYLFKTKNNRRQQPAVKQ</sequence>
<dbReference type="Proteomes" id="UP001327027">
    <property type="component" value="Unassembled WGS sequence"/>
</dbReference>
<dbReference type="InterPro" id="IPR025665">
    <property type="entry name" value="Beta-barrel_OMP_2"/>
</dbReference>
<gene>
    <name evidence="2" type="ORF">U6A24_13830</name>
</gene>
<keyword evidence="3" id="KW-1185">Reference proteome</keyword>
<evidence type="ECO:0000313" key="2">
    <source>
        <dbReference type="EMBL" id="MEB3346553.1"/>
    </source>
</evidence>
<organism evidence="2 3">
    <name type="scientific">Aquimarina gracilis</name>
    <dbReference type="NCBI Taxonomy" id="874422"/>
    <lineage>
        <taxon>Bacteria</taxon>
        <taxon>Pseudomonadati</taxon>
        <taxon>Bacteroidota</taxon>
        <taxon>Flavobacteriia</taxon>
        <taxon>Flavobacteriales</taxon>
        <taxon>Flavobacteriaceae</taxon>
        <taxon>Aquimarina</taxon>
    </lineage>
</organism>
<dbReference type="EMBL" id="JAYKLX010000006">
    <property type="protein sequence ID" value="MEB3346553.1"/>
    <property type="molecule type" value="Genomic_DNA"/>
</dbReference>